<dbReference type="KEGG" id="dsc:ABOD76_20475"/>
<geneLocation type="plasmid" evidence="3">
    <name>pDson02</name>
</geneLocation>
<reference evidence="3" key="1">
    <citation type="submission" date="2024-06" db="EMBL/GenBank/DDBJ databases">
        <title>Draft Genome Sequence of Deinococcus sonorensis Type Strain KR-87, a Biofilm Producing Representative of the Genus Deinococcus.</title>
        <authorList>
            <person name="Boren L.S."/>
            <person name="Grosso R.A."/>
            <person name="Hugenberg-Cox A.N."/>
            <person name="Hill J.T.E."/>
            <person name="Albert C.M."/>
            <person name="Tuohy J.M."/>
        </authorList>
    </citation>
    <scope>NUCLEOTIDE SEQUENCE</scope>
    <source>
        <strain evidence="3">KR-87</strain>
        <plasmid evidence="3">pDson02</plasmid>
    </source>
</reference>
<organism evidence="3">
    <name type="scientific">Deinococcus sonorensis KR-87</name>
    <dbReference type="NCBI Taxonomy" id="694439"/>
    <lineage>
        <taxon>Bacteria</taxon>
        <taxon>Thermotogati</taxon>
        <taxon>Deinococcota</taxon>
        <taxon>Deinococci</taxon>
        <taxon>Deinococcales</taxon>
        <taxon>Deinococcaceae</taxon>
        <taxon>Deinococcus</taxon>
    </lineage>
</organism>
<evidence type="ECO:0000256" key="2">
    <source>
        <dbReference type="ARBA" id="ARBA00023125"/>
    </source>
</evidence>
<dbReference type="PANTHER" id="PTHR30408:SF12">
    <property type="entry name" value="TYPE I RESTRICTION ENZYME MJAVIII SPECIFICITY SUBUNIT"/>
    <property type="match status" value="1"/>
</dbReference>
<dbReference type="RefSeq" id="WP_350245576.1">
    <property type="nucleotide sequence ID" value="NZ_CP158300.1"/>
</dbReference>
<dbReference type="GO" id="GO:0009307">
    <property type="term" value="P:DNA restriction-modification system"/>
    <property type="evidence" value="ECO:0007669"/>
    <property type="project" value="UniProtKB-KW"/>
</dbReference>
<proteinExistence type="predicted"/>
<dbReference type="InterPro" id="IPR044946">
    <property type="entry name" value="Restrct_endonuc_typeI_TRD_sf"/>
</dbReference>
<keyword evidence="3" id="KW-0614">Plasmid</keyword>
<dbReference type="EMBL" id="CP158300">
    <property type="protein sequence ID" value="XBV87428.1"/>
    <property type="molecule type" value="Genomic_DNA"/>
</dbReference>
<dbReference type="Gene3D" id="3.90.220.20">
    <property type="entry name" value="DNA methylase specificity domains"/>
    <property type="match status" value="1"/>
</dbReference>
<gene>
    <name evidence="3" type="ORF">ABOD76_20475</name>
</gene>
<dbReference type="PANTHER" id="PTHR30408">
    <property type="entry name" value="TYPE-1 RESTRICTION ENZYME ECOKI SPECIFICITY PROTEIN"/>
    <property type="match status" value="1"/>
</dbReference>
<evidence type="ECO:0008006" key="4">
    <source>
        <dbReference type="Google" id="ProtNLM"/>
    </source>
</evidence>
<evidence type="ECO:0000313" key="3">
    <source>
        <dbReference type="EMBL" id="XBV87428.1"/>
    </source>
</evidence>
<dbReference type="InterPro" id="IPR052021">
    <property type="entry name" value="Type-I_RS_S_subunit"/>
</dbReference>
<dbReference type="GO" id="GO:0003677">
    <property type="term" value="F:DNA binding"/>
    <property type="evidence" value="ECO:0007669"/>
    <property type="project" value="UniProtKB-KW"/>
</dbReference>
<keyword evidence="2" id="KW-0238">DNA-binding</keyword>
<keyword evidence="1" id="KW-0680">Restriction system</keyword>
<dbReference type="SUPFAM" id="SSF116734">
    <property type="entry name" value="DNA methylase specificity domain"/>
    <property type="match status" value="1"/>
</dbReference>
<dbReference type="AlphaFoldDB" id="A0AAU7UFQ6"/>
<accession>A0AAU7UFQ6</accession>
<evidence type="ECO:0000256" key="1">
    <source>
        <dbReference type="ARBA" id="ARBA00022747"/>
    </source>
</evidence>
<name>A0AAU7UFQ6_9DEIO</name>
<sequence length="194" mass="21076">MNVSTVSLAEIGVLVQGLTYKRHVDPTAPRVRLLQVTDLDSLDAADEQGRSEHLDLRKNRDALVRPGQVLIALRTSDVRTAVVPEQIGDAVATNGLMVLTVNPDVADPHFIAGLLRSDAMRRYLAPMFSGTAVQSIPLSTLRDVRINLPSLQRQADYAAAFAARDNYRRAVDAVLALQTEAIEARLSALIPEAS</sequence>
<protein>
    <recommendedName>
        <fullName evidence="4">Type I restriction modification DNA specificity domain-containing protein</fullName>
    </recommendedName>
</protein>